<comment type="caution">
    <text evidence="2">The sequence shown here is derived from an EMBL/GenBank/DDBJ whole genome shotgun (WGS) entry which is preliminary data.</text>
</comment>
<dbReference type="AlphaFoldDB" id="A0A8X6HWW0"/>
<dbReference type="EMBL" id="BMAO01009512">
    <property type="protein sequence ID" value="GFR31349.1"/>
    <property type="molecule type" value="Genomic_DNA"/>
</dbReference>
<keyword evidence="3" id="KW-1185">Reference proteome</keyword>
<dbReference type="OrthoDB" id="6443152at2759"/>
<gene>
    <name evidence="2" type="ORF">TNCT_53721</name>
</gene>
<proteinExistence type="predicted"/>
<name>A0A8X6HWW0_TRICU</name>
<organism evidence="2 3">
    <name type="scientific">Trichonephila clavata</name>
    <name type="common">Joro spider</name>
    <name type="synonym">Nephila clavata</name>
    <dbReference type="NCBI Taxonomy" id="2740835"/>
    <lineage>
        <taxon>Eukaryota</taxon>
        <taxon>Metazoa</taxon>
        <taxon>Ecdysozoa</taxon>
        <taxon>Arthropoda</taxon>
        <taxon>Chelicerata</taxon>
        <taxon>Arachnida</taxon>
        <taxon>Araneae</taxon>
        <taxon>Araneomorphae</taxon>
        <taxon>Entelegynae</taxon>
        <taxon>Araneoidea</taxon>
        <taxon>Nephilidae</taxon>
        <taxon>Trichonephila</taxon>
    </lineage>
</organism>
<evidence type="ECO:0000313" key="2">
    <source>
        <dbReference type="EMBL" id="GFR31349.1"/>
    </source>
</evidence>
<feature type="region of interest" description="Disordered" evidence="1">
    <location>
        <begin position="100"/>
        <end position="119"/>
    </location>
</feature>
<sequence length="235" mass="27338">MDNTQHARINTPSPSHDIRFDPSGSVEDPSKKNSGPIYSNDPFLQDELPINQSKSICDKHSKYYEIFKDFKCYPISAELVDEEENRHNIFSECDIPVKLDNKNKNESNSTKRNKDKRNHLTPSVVVEFDETQENRESIFEVCELPQQSTALNTYMDPSCSENDSSEKCSVDEFRSSPEIPYSSYQNFWRTRLIFPPLRRSISEAHLLHPQNHRSRIRSYLQTAAKFLRLNMGSRN</sequence>
<dbReference type="Proteomes" id="UP000887116">
    <property type="component" value="Unassembled WGS sequence"/>
</dbReference>
<accession>A0A8X6HWW0</accession>
<protein>
    <submittedName>
        <fullName evidence="2">Uncharacterized protein</fullName>
    </submittedName>
</protein>
<reference evidence="2" key="1">
    <citation type="submission" date="2020-07" db="EMBL/GenBank/DDBJ databases">
        <title>Multicomponent nature underlies the extraordinary mechanical properties of spider dragline silk.</title>
        <authorList>
            <person name="Kono N."/>
            <person name="Nakamura H."/>
            <person name="Mori M."/>
            <person name="Yoshida Y."/>
            <person name="Ohtoshi R."/>
            <person name="Malay A.D."/>
            <person name="Moran D.A.P."/>
            <person name="Tomita M."/>
            <person name="Numata K."/>
            <person name="Arakawa K."/>
        </authorList>
    </citation>
    <scope>NUCLEOTIDE SEQUENCE</scope>
</reference>
<evidence type="ECO:0000256" key="1">
    <source>
        <dbReference type="SAM" id="MobiDB-lite"/>
    </source>
</evidence>
<feature type="compositionally biased region" description="Polar residues" evidence="1">
    <location>
        <begin position="1"/>
        <end position="14"/>
    </location>
</feature>
<feature type="region of interest" description="Disordered" evidence="1">
    <location>
        <begin position="1"/>
        <end position="45"/>
    </location>
</feature>
<evidence type="ECO:0000313" key="3">
    <source>
        <dbReference type="Proteomes" id="UP000887116"/>
    </source>
</evidence>